<evidence type="ECO:0000259" key="6">
    <source>
        <dbReference type="Pfam" id="PF25320"/>
    </source>
</evidence>
<dbReference type="AlphaFoldDB" id="A0A0B1T4X1"/>
<dbReference type="Proteomes" id="UP000053660">
    <property type="component" value="Unassembled WGS sequence"/>
</dbReference>
<feature type="compositionally biased region" description="Polar residues" evidence="4">
    <location>
        <begin position="240"/>
        <end position="249"/>
    </location>
</feature>
<feature type="domain" description="Telomere length regulation protein conserved" evidence="5">
    <location>
        <begin position="286"/>
        <end position="355"/>
    </location>
</feature>
<organism evidence="7 8">
    <name type="scientific">Oesophagostomum dentatum</name>
    <name type="common">Nodular worm</name>
    <dbReference type="NCBI Taxonomy" id="61180"/>
    <lineage>
        <taxon>Eukaryota</taxon>
        <taxon>Metazoa</taxon>
        <taxon>Ecdysozoa</taxon>
        <taxon>Nematoda</taxon>
        <taxon>Chromadorea</taxon>
        <taxon>Rhabditida</taxon>
        <taxon>Rhabditina</taxon>
        <taxon>Rhabditomorpha</taxon>
        <taxon>Strongyloidea</taxon>
        <taxon>Strongylidae</taxon>
        <taxon>Oesophagostomum</taxon>
    </lineage>
</organism>
<dbReference type="EMBL" id="KN552592">
    <property type="protein sequence ID" value="KHJ90852.1"/>
    <property type="molecule type" value="Genomic_DNA"/>
</dbReference>
<dbReference type="GO" id="GO:0005829">
    <property type="term" value="C:cytosol"/>
    <property type="evidence" value="ECO:0007669"/>
    <property type="project" value="TreeGrafter"/>
</dbReference>
<dbReference type="Pfam" id="PF10193">
    <property type="entry name" value="Telomere_reg-2"/>
    <property type="match status" value="1"/>
</dbReference>
<evidence type="ECO:0000256" key="2">
    <source>
        <dbReference type="ARBA" id="ARBA00006133"/>
    </source>
</evidence>
<dbReference type="PANTHER" id="PTHR15830:SF10">
    <property type="entry name" value="TELOMERE LENGTH REGULATION PROTEIN TEL2 HOMOLOG"/>
    <property type="match status" value="1"/>
</dbReference>
<evidence type="ECO:0000256" key="4">
    <source>
        <dbReference type="SAM" id="MobiDB-lite"/>
    </source>
</evidence>
<evidence type="ECO:0000256" key="3">
    <source>
        <dbReference type="ARBA" id="ARBA00022490"/>
    </source>
</evidence>
<protein>
    <submittedName>
        <fullName evidence="7">Uncharacterized protein</fullName>
    </submittedName>
</protein>
<sequence>LLHYVVKWLCSQEQSPVWDRIAQRVFTDESIGSRDAEALITAVALCATSDRDLMRCFGFAIRRNPIIRRVCCTKLLLQRTCDVSTVSIIAEYLHTAASKDMFMETMEAVISVWSDPAHVRYVAVEQQMHLTRVVLALGRWINELGIANAWQKIFDTAVQGVEQRLANPDVIIRQSGMFVGETFSIWMGGERLEFEYQDDSWLYEMRNIRDGKIGEIVTLKHELPLEPVLKPIDMQMPASSSSVANTQAYDSDDDEDFPAYDLPDNERNVEPPPADGEEPERTAAAPNYIRDCLEQLSEKEKYEVFEAAFFALDGMIRRKAVGFVDIAEQLVKKLVFLENKFSSKNFELSDWRAIVDARIRSHTRRFTTEKKAETTYTNRFAPVATLFFYPLLKTKTEEHLELKGRDSPFLARLLFCVSEILQKAANAPTVVRMASSLAEVVTPLRFHPDAFIRSSVLYAYFSIANAVPESVFVEFFGAAAQNWVEWAISCADDVDAAEHQRSLAKNVVTALMGKMGATAAIQEASSNGV</sequence>
<evidence type="ECO:0000256" key="1">
    <source>
        <dbReference type="ARBA" id="ARBA00004496"/>
    </source>
</evidence>
<evidence type="ECO:0000313" key="8">
    <source>
        <dbReference type="Proteomes" id="UP000053660"/>
    </source>
</evidence>
<evidence type="ECO:0000313" key="7">
    <source>
        <dbReference type="EMBL" id="KHJ90852.1"/>
    </source>
</evidence>
<dbReference type="GO" id="GO:0051083">
    <property type="term" value="P:'de novo' cotranslational protein folding"/>
    <property type="evidence" value="ECO:0007669"/>
    <property type="project" value="TreeGrafter"/>
</dbReference>
<comment type="similarity">
    <text evidence="2">Belongs to the TEL2 family.</text>
</comment>
<dbReference type="InterPro" id="IPR019337">
    <property type="entry name" value="Telomere_length_regulation_dom"/>
</dbReference>
<dbReference type="Pfam" id="PF25320">
    <property type="entry name" value="TELO2_ARM"/>
    <property type="match status" value="1"/>
</dbReference>
<feature type="region of interest" description="Disordered" evidence="4">
    <location>
        <begin position="240"/>
        <end position="282"/>
    </location>
</feature>
<feature type="domain" description="TELO2 ARM repeat" evidence="6">
    <location>
        <begin position="69"/>
        <end position="187"/>
    </location>
</feature>
<name>A0A0B1T4X1_OESDE</name>
<feature type="non-terminal residue" evidence="7">
    <location>
        <position position="1"/>
    </location>
</feature>
<dbReference type="GO" id="GO:0042162">
    <property type="term" value="F:telomeric DNA binding"/>
    <property type="evidence" value="ECO:0007669"/>
    <property type="project" value="TreeGrafter"/>
</dbReference>
<gene>
    <name evidence="7" type="ORF">OESDEN_09290</name>
</gene>
<evidence type="ECO:0000259" key="5">
    <source>
        <dbReference type="Pfam" id="PF10193"/>
    </source>
</evidence>
<dbReference type="InterPro" id="IPR051970">
    <property type="entry name" value="TEL2_Regulation"/>
</dbReference>
<dbReference type="InterPro" id="IPR038528">
    <property type="entry name" value="TEL2_C_sf"/>
</dbReference>
<reference evidence="7 8" key="1">
    <citation type="submission" date="2014-03" db="EMBL/GenBank/DDBJ databases">
        <title>Draft genome of the hookworm Oesophagostomum dentatum.</title>
        <authorList>
            <person name="Mitreva M."/>
        </authorList>
    </citation>
    <scope>NUCLEOTIDE SEQUENCE [LARGE SCALE GENOMIC DNA]</scope>
    <source>
        <strain evidence="7 8">OD-Hann</strain>
    </source>
</reference>
<keyword evidence="8" id="KW-1185">Reference proteome</keyword>
<dbReference type="OrthoDB" id="10258062at2759"/>
<dbReference type="PANTHER" id="PTHR15830">
    <property type="entry name" value="TELOMERE LENGTH REGULATION PROTEIN TEL2 FAMILY MEMBER"/>
    <property type="match status" value="1"/>
</dbReference>
<proteinExistence type="inferred from homology"/>
<dbReference type="GO" id="GO:0051879">
    <property type="term" value="F:Hsp90 protein binding"/>
    <property type="evidence" value="ECO:0007669"/>
    <property type="project" value="TreeGrafter"/>
</dbReference>
<dbReference type="InterPro" id="IPR057348">
    <property type="entry name" value="TELO2_ARM"/>
</dbReference>
<comment type="subcellular location">
    <subcellularLocation>
        <location evidence="1">Cytoplasm</location>
    </subcellularLocation>
</comment>
<keyword evidence="3" id="KW-0963">Cytoplasm</keyword>
<accession>A0A0B1T4X1</accession>
<dbReference type="Gene3D" id="1.25.40.720">
    <property type="entry name" value="Telomere length regulation protein 2, C-terminal domain"/>
    <property type="match status" value="2"/>
</dbReference>